<evidence type="ECO:0000313" key="9">
    <source>
        <dbReference type="Proteomes" id="UP000663419"/>
    </source>
</evidence>
<evidence type="ECO:0000256" key="7">
    <source>
        <dbReference type="SAM" id="MobiDB-lite"/>
    </source>
</evidence>
<dbReference type="CDD" id="cd12148">
    <property type="entry name" value="fungal_TF_MHR"/>
    <property type="match status" value="1"/>
</dbReference>
<keyword evidence="2" id="KW-0805">Transcription regulation</keyword>
<evidence type="ECO:0000256" key="5">
    <source>
        <dbReference type="ARBA" id="ARBA00023242"/>
    </source>
</evidence>
<sequence length="675" mass="76433">MVAIPHLRLISARSFWHNLSLNNSMERPRARPAHGQSSTYGQACTQCYKAKCRCVRTSVGEDCERCVRLKKTCQPSESVRKRNAHVAEESDTRIARLENKMESLLSAVQSLAGSLEAPGASVNNIQPFQLLNADHILPSTPFSNCTLVNSSSTSLGFSDVSSSSRPSISAATPNPNQLFLSSHYSLSSTPSLYPADERLNFFRSRMLPYFPFIHLSADMTCGYLHQNRPFLLQAIHAVTTFSTQERLVQVEELKRLLFTSALLKVQSNIDLLLGLLTYLAWSSDAFLGRADLVSRLMMLAISLVYDLRLFKSSSIDVEVMMSMTQGWAEESPRNLDDETPYGILERQRAVLACFILSSNVSSHLGRQDAIRWTPQMDEALRVITMDNSCPTDKLFVAQVQLQLLKQKAEYVRQIEETGFARPGSATSPATAPRLLYLKSLRRQMHELKSSFPPDLAQIDILSTHAQYVELYINHLAYSISQSSPPPDTSGRQSDSWILPGFERLECLWQSVENIKAWLDDFYKIPCSKLPGQPFHFWSQMILTITLLKYLSTLKDPEWDCHAVRNKVHLISTMDHLLQKLALSSKEPELQCDDHLLKYLSKLLARCRVWGETRWNMASQVQDVESRQADRATTPDTTSHSHSHIPDLDQMAWMQSMDLGDDQWFEDVLGIPTTFY</sequence>
<dbReference type="SUPFAM" id="SSF57701">
    <property type="entry name" value="Zn2/Cys6 DNA-binding domain"/>
    <property type="match status" value="1"/>
</dbReference>
<dbReference type="Proteomes" id="UP000663419">
    <property type="component" value="Chromosome 3"/>
</dbReference>
<dbReference type="PANTHER" id="PTHR31845">
    <property type="entry name" value="FINGER DOMAIN PROTEIN, PUTATIVE-RELATED"/>
    <property type="match status" value="1"/>
</dbReference>
<dbReference type="AlphaFoldDB" id="A0A8A1LPY7"/>
<gene>
    <name evidence="8" type="ORF">I7I53_01465</name>
</gene>
<name>A0A8A1LPY7_AJEC8</name>
<evidence type="ECO:0000256" key="1">
    <source>
        <dbReference type="ARBA" id="ARBA00004123"/>
    </source>
</evidence>
<keyword evidence="6" id="KW-0175">Coiled coil</keyword>
<evidence type="ECO:0000256" key="4">
    <source>
        <dbReference type="ARBA" id="ARBA00023163"/>
    </source>
</evidence>
<evidence type="ECO:0000256" key="2">
    <source>
        <dbReference type="ARBA" id="ARBA00023015"/>
    </source>
</evidence>
<dbReference type="InterPro" id="IPR036864">
    <property type="entry name" value="Zn2-C6_fun-type_DNA-bd_sf"/>
</dbReference>
<feature type="region of interest" description="Disordered" evidence="7">
    <location>
        <begin position="620"/>
        <end position="644"/>
    </location>
</feature>
<dbReference type="PANTHER" id="PTHR31845:SF18">
    <property type="entry name" value="ZN(II)2CYS6 TRANSCRIPTION FACTOR (EUROFUNG)"/>
    <property type="match status" value="1"/>
</dbReference>
<dbReference type="GO" id="GO:0000981">
    <property type="term" value="F:DNA-binding transcription factor activity, RNA polymerase II-specific"/>
    <property type="evidence" value="ECO:0007669"/>
    <property type="project" value="InterPro"/>
</dbReference>
<feature type="coiled-coil region" evidence="6">
    <location>
        <begin position="87"/>
        <end position="114"/>
    </location>
</feature>
<keyword evidence="4" id="KW-0804">Transcription</keyword>
<dbReference type="EMBL" id="CP069104">
    <property type="protein sequence ID" value="QSS54027.1"/>
    <property type="molecule type" value="Genomic_DNA"/>
</dbReference>
<reference evidence="8" key="1">
    <citation type="submission" date="2021-01" db="EMBL/GenBank/DDBJ databases">
        <title>Chromosome-level genome assembly of a human fungal pathogen reveals clustering of transcriptionally co-regulated genes.</title>
        <authorList>
            <person name="Voorhies M."/>
            <person name="Cohen S."/>
            <person name="Shea T.P."/>
            <person name="Petrus S."/>
            <person name="Munoz J.F."/>
            <person name="Poplawski S."/>
            <person name="Goldman W.E."/>
            <person name="Michael T."/>
            <person name="Cuomo C.A."/>
            <person name="Sil A."/>
            <person name="Beyhan S."/>
        </authorList>
    </citation>
    <scope>NUCLEOTIDE SEQUENCE</scope>
    <source>
        <strain evidence="8">H88</strain>
    </source>
</reference>
<dbReference type="VEuPathDB" id="FungiDB:I7I53_01465"/>
<accession>A0A8A1LPY7</accession>
<evidence type="ECO:0000313" key="8">
    <source>
        <dbReference type="EMBL" id="QSS54027.1"/>
    </source>
</evidence>
<dbReference type="GO" id="GO:0005634">
    <property type="term" value="C:nucleus"/>
    <property type="evidence" value="ECO:0007669"/>
    <property type="project" value="UniProtKB-SubCell"/>
</dbReference>
<evidence type="ECO:0000256" key="3">
    <source>
        <dbReference type="ARBA" id="ARBA00023125"/>
    </source>
</evidence>
<dbReference type="Gene3D" id="4.10.240.10">
    <property type="entry name" value="Zn(2)-C6 fungal-type DNA-binding domain"/>
    <property type="match status" value="1"/>
</dbReference>
<dbReference type="InterPro" id="IPR051089">
    <property type="entry name" value="prtT"/>
</dbReference>
<keyword evidence="3" id="KW-0238">DNA-binding</keyword>
<organism evidence="8 9">
    <name type="scientific">Ajellomyces capsulatus (strain H88)</name>
    <name type="common">Darling's disease fungus</name>
    <name type="synonym">Histoplasma capsulatum</name>
    <dbReference type="NCBI Taxonomy" id="544711"/>
    <lineage>
        <taxon>Eukaryota</taxon>
        <taxon>Fungi</taxon>
        <taxon>Dikarya</taxon>
        <taxon>Ascomycota</taxon>
        <taxon>Pezizomycotina</taxon>
        <taxon>Eurotiomycetes</taxon>
        <taxon>Eurotiomycetidae</taxon>
        <taxon>Onygenales</taxon>
        <taxon>Ajellomycetaceae</taxon>
        <taxon>Histoplasma</taxon>
    </lineage>
</organism>
<dbReference type="GO" id="GO:0000976">
    <property type="term" value="F:transcription cis-regulatory region binding"/>
    <property type="evidence" value="ECO:0007669"/>
    <property type="project" value="TreeGrafter"/>
</dbReference>
<dbReference type="GO" id="GO:0008270">
    <property type="term" value="F:zinc ion binding"/>
    <property type="evidence" value="ECO:0007669"/>
    <property type="project" value="InterPro"/>
</dbReference>
<evidence type="ECO:0000256" key="6">
    <source>
        <dbReference type="SAM" id="Coils"/>
    </source>
</evidence>
<comment type="subcellular location">
    <subcellularLocation>
        <location evidence="1">Nucleus</location>
    </subcellularLocation>
</comment>
<protein>
    <submittedName>
        <fullName evidence="8">C6 transcription factor</fullName>
    </submittedName>
</protein>
<proteinExistence type="predicted"/>
<keyword evidence="5" id="KW-0539">Nucleus</keyword>